<organism evidence="3 4">
    <name type="scientific">candidate division GN15 bacterium</name>
    <dbReference type="NCBI Taxonomy" id="2072418"/>
    <lineage>
        <taxon>Bacteria</taxon>
        <taxon>candidate division GN15</taxon>
    </lineage>
</organism>
<gene>
    <name evidence="3" type="ORF">C3F09_07515</name>
</gene>
<accession>A0A855X4Y5</accession>
<proteinExistence type="predicted"/>
<comment type="caution">
    <text evidence="3">The sequence shown here is derived from an EMBL/GenBank/DDBJ whole genome shotgun (WGS) entry which is preliminary data.</text>
</comment>
<evidence type="ECO:0000313" key="3">
    <source>
        <dbReference type="EMBL" id="PWB71682.1"/>
    </source>
</evidence>
<dbReference type="InterPro" id="IPR001789">
    <property type="entry name" value="Sig_transdc_resp-reg_receiver"/>
</dbReference>
<dbReference type="Gene3D" id="3.40.50.2300">
    <property type="match status" value="1"/>
</dbReference>
<dbReference type="EMBL" id="PQAP01000106">
    <property type="protein sequence ID" value="PWB71682.1"/>
    <property type="molecule type" value="Genomic_DNA"/>
</dbReference>
<dbReference type="AlphaFoldDB" id="A0A855X4Y5"/>
<reference evidence="3 4" key="1">
    <citation type="journal article" date="2018" name="ISME J.">
        <title>A methanotrophic archaeon couples anaerobic oxidation of methane to Fe(III) reduction.</title>
        <authorList>
            <person name="Cai C."/>
            <person name="Leu A.O."/>
            <person name="Xie G.J."/>
            <person name="Guo J."/>
            <person name="Feng Y."/>
            <person name="Zhao J.X."/>
            <person name="Tyson G.W."/>
            <person name="Yuan Z."/>
            <person name="Hu S."/>
        </authorList>
    </citation>
    <scope>NUCLEOTIDE SEQUENCE [LARGE SCALE GENOMIC DNA]</scope>
    <source>
        <strain evidence="3">FeB_12</strain>
    </source>
</reference>
<dbReference type="Pfam" id="PF00072">
    <property type="entry name" value="Response_reg"/>
    <property type="match status" value="1"/>
</dbReference>
<dbReference type="GO" id="GO:0000160">
    <property type="term" value="P:phosphorelay signal transduction system"/>
    <property type="evidence" value="ECO:0007669"/>
    <property type="project" value="InterPro"/>
</dbReference>
<name>A0A855X4Y5_9BACT</name>
<evidence type="ECO:0000313" key="4">
    <source>
        <dbReference type="Proteomes" id="UP000250918"/>
    </source>
</evidence>
<feature type="domain" description="Response regulatory" evidence="2">
    <location>
        <begin position="11"/>
        <end position="127"/>
    </location>
</feature>
<feature type="modified residue" description="4-aspartylphosphate" evidence="1">
    <location>
        <position position="60"/>
    </location>
</feature>
<evidence type="ECO:0000256" key="1">
    <source>
        <dbReference type="PROSITE-ProRule" id="PRU00169"/>
    </source>
</evidence>
<dbReference type="InterPro" id="IPR011006">
    <property type="entry name" value="CheY-like_superfamily"/>
</dbReference>
<sequence length="129" mass="14247">MEVMMEGMNKKVLIAVNNMIFTSKIMSVLDTMEAEGIKAIRSEEIFTKAQELRPDLIIIDLNLNGIEAPSLINKLRSYGATAKIPIVCYSPHVMADQMKAALSAGATEVLPNSKMTSRMNQILGKYINN</sequence>
<dbReference type="SUPFAM" id="SSF52172">
    <property type="entry name" value="CheY-like"/>
    <property type="match status" value="1"/>
</dbReference>
<protein>
    <recommendedName>
        <fullName evidence="2">Response regulatory domain-containing protein</fullName>
    </recommendedName>
</protein>
<dbReference type="Proteomes" id="UP000250918">
    <property type="component" value="Unassembled WGS sequence"/>
</dbReference>
<evidence type="ECO:0000259" key="2">
    <source>
        <dbReference type="PROSITE" id="PS50110"/>
    </source>
</evidence>
<keyword evidence="1" id="KW-0597">Phosphoprotein</keyword>
<dbReference type="PROSITE" id="PS50110">
    <property type="entry name" value="RESPONSE_REGULATORY"/>
    <property type="match status" value="1"/>
</dbReference>